<dbReference type="EMBL" id="BMZH01000010">
    <property type="protein sequence ID" value="GHA99754.1"/>
    <property type="molecule type" value="Genomic_DNA"/>
</dbReference>
<dbReference type="RefSeq" id="WP_189498618.1">
    <property type="nucleotide sequence ID" value="NZ_BMZH01000010.1"/>
</dbReference>
<proteinExistence type="predicted"/>
<feature type="transmembrane region" description="Helical" evidence="1">
    <location>
        <begin position="87"/>
        <end position="105"/>
    </location>
</feature>
<keyword evidence="1" id="KW-1133">Transmembrane helix</keyword>
<evidence type="ECO:0008006" key="4">
    <source>
        <dbReference type="Google" id="ProtNLM"/>
    </source>
</evidence>
<dbReference type="AlphaFoldDB" id="A0A8J3G319"/>
<gene>
    <name evidence="2" type="ORF">GCM10009069_23210</name>
</gene>
<protein>
    <recommendedName>
        <fullName evidence="4">DoxX family protein</fullName>
    </recommendedName>
</protein>
<reference evidence="2" key="1">
    <citation type="journal article" date="2014" name="Int. J. Syst. Evol. Microbiol.">
        <title>Complete genome sequence of Corynebacterium casei LMG S-19264T (=DSM 44701T), isolated from a smear-ripened cheese.</title>
        <authorList>
            <consortium name="US DOE Joint Genome Institute (JGI-PGF)"/>
            <person name="Walter F."/>
            <person name="Albersmeier A."/>
            <person name="Kalinowski J."/>
            <person name="Ruckert C."/>
        </authorList>
    </citation>
    <scope>NUCLEOTIDE SEQUENCE</scope>
    <source>
        <strain evidence="2">KCTC 32513</strain>
    </source>
</reference>
<accession>A0A8J3G319</accession>
<feature type="transmembrane region" description="Helical" evidence="1">
    <location>
        <begin position="64"/>
        <end position="81"/>
    </location>
</feature>
<keyword evidence="1" id="KW-0812">Transmembrane</keyword>
<keyword evidence="1" id="KW-0472">Membrane</keyword>
<keyword evidence="3" id="KW-1185">Reference proteome</keyword>
<evidence type="ECO:0000313" key="2">
    <source>
        <dbReference type="EMBL" id="GHA99754.1"/>
    </source>
</evidence>
<feature type="transmembrane region" description="Helical" evidence="1">
    <location>
        <begin position="40"/>
        <end position="57"/>
    </location>
</feature>
<organism evidence="2 3">
    <name type="scientific">Algimonas arctica</name>
    <dbReference type="NCBI Taxonomy" id="1479486"/>
    <lineage>
        <taxon>Bacteria</taxon>
        <taxon>Pseudomonadati</taxon>
        <taxon>Pseudomonadota</taxon>
        <taxon>Alphaproteobacteria</taxon>
        <taxon>Maricaulales</taxon>
        <taxon>Robiginitomaculaceae</taxon>
        <taxon>Algimonas</taxon>
    </lineage>
</organism>
<dbReference type="Proteomes" id="UP000634004">
    <property type="component" value="Unassembled WGS sequence"/>
</dbReference>
<evidence type="ECO:0000256" key="1">
    <source>
        <dbReference type="SAM" id="Phobius"/>
    </source>
</evidence>
<name>A0A8J3G319_9PROT</name>
<comment type="caution">
    <text evidence="2">The sequence shown here is derived from an EMBL/GenBank/DDBJ whole genome shotgun (WGS) entry which is preliminary data.</text>
</comment>
<reference evidence="2" key="2">
    <citation type="submission" date="2020-09" db="EMBL/GenBank/DDBJ databases">
        <authorList>
            <person name="Sun Q."/>
            <person name="Kim S."/>
        </authorList>
    </citation>
    <scope>NUCLEOTIDE SEQUENCE</scope>
    <source>
        <strain evidence="2">KCTC 32513</strain>
    </source>
</reference>
<evidence type="ECO:0000313" key="3">
    <source>
        <dbReference type="Proteomes" id="UP000634004"/>
    </source>
</evidence>
<sequence length="114" mass="12675">MRRIISVIVAFLSIAAGVAKLMKVPQETTFFDSLGIDLKFMLILGIFQVVAGIFIFMPRARRMAAIFTAIAFSFSTMMIFMTGQIGFGLFSILPIVLALYLAASFHTEKRAERT</sequence>